<sequence>MRRAVLTLLVALPFLAACGGDGPNDADSELAASLIEQRAAGIELANTTIGRDRLSPRIAQLAEQIRVDGTADIDALAALLKEWGEKAPRTGFGTGDGHTPHEDGHGDLEKLAAASDARFERAWLERMIAHHQEALTLAAEIEERGESEELAGEVDETVATLEAELERMRGWLGET</sequence>
<feature type="signal peptide" evidence="1">
    <location>
        <begin position="1"/>
        <end position="19"/>
    </location>
</feature>
<dbReference type="PROSITE" id="PS51257">
    <property type="entry name" value="PROKAR_LIPOPROTEIN"/>
    <property type="match status" value="1"/>
</dbReference>
<evidence type="ECO:0000313" key="3">
    <source>
        <dbReference type="EMBL" id="RYU15546.1"/>
    </source>
</evidence>
<dbReference type="PANTHER" id="PTHR36933">
    <property type="entry name" value="SLL0788 PROTEIN"/>
    <property type="match status" value="1"/>
</dbReference>
<protein>
    <submittedName>
        <fullName evidence="3">DUF305 domain-containing protein</fullName>
    </submittedName>
</protein>
<keyword evidence="4" id="KW-1185">Reference proteome</keyword>
<evidence type="ECO:0000256" key="1">
    <source>
        <dbReference type="SAM" id="SignalP"/>
    </source>
</evidence>
<dbReference type="EMBL" id="SDPU01000001">
    <property type="protein sequence ID" value="RYU15546.1"/>
    <property type="molecule type" value="Genomic_DNA"/>
</dbReference>
<evidence type="ECO:0000259" key="2">
    <source>
        <dbReference type="Pfam" id="PF03713"/>
    </source>
</evidence>
<dbReference type="InterPro" id="IPR005183">
    <property type="entry name" value="DUF305_CopM-like"/>
</dbReference>
<proteinExistence type="predicted"/>
<reference evidence="3 4" key="1">
    <citation type="submission" date="2019-01" db="EMBL/GenBank/DDBJ databases">
        <title>Nocardioides guangzhouensis sp. nov., an actinobacterium isolated from soil.</title>
        <authorList>
            <person name="Fu Y."/>
            <person name="Cai Y."/>
            <person name="Lin Z."/>
            <person name="Chen P."/>
        </authorList>
    </citation>
    <scope>NUCLEOTIDE SEQUENCE [LARGE SCALE GENOMIC DNA]</scope>
    <source>
        <strain evidence="3 4">NBRC 105384</strain>
    </source>
</reference>
<name>A0A4V1Z2T7_9ACTN</name>
<dbReference type="PANTHER" id="PTHR36933:SF1">
    <property type="entry name" value="SLL0788 PROTEIN"/>
    <property type="match status" value="1"/>
</dbReference>
<evidence type="ECO:0000313" key="4">
    <source>
        <dbReference type="Proteomes" id="UP000291189"/>
    </source>
</evidence>
<dbReference type="Gene3D" id="1.20.1260.10">
    <property type="match status" value="1"/>
</dbReference>
<keyword evidence="1" id="KW-0732">Signal</keyword>
<dbReference type="Pfam" id="PF03713">
    <property type="entry name" value="DUF305"/>
    <property type="match status" value="1"/>
</dbReference>
<accession>A0A4V1Z2T7</accession>
<gene>
    <name evidence="3" type="ORF">ETU37_00025</name>
</gene>
<dbReference type="InterPro" id="IPR012347">
    <property type="entry name" value="Ferritin-like"/>
</dbReference>
<comment type="caution">
    <text evidence="3">The sequence shown here is derived from an EMBL/GenBank/DDBJ whole genome shotgun (WGS) entry which is preliminary data.</text>
</comment>
<organism evidence="3 4">
    <name type="scientific">Nocardioides iriomotensis</name>
    <dbReference type="NCBI Taxonomy" id="715784"/>
    <lineage>
        <taxon>Bacteria</taxon>
        <taxon>Bacillati</taxon>
        <taxon>Actinomycetota</taxon>
        <taxon>Actinomycetes</taxon>
        <taxon>Propionibacteriales</taxon>
        <taxon>Nocardioidaceae</taxon>
        <taxon>Nocardioides</taxon>
    </lineage>
</organism>
<dbReference type="OrthoDB" id="26872at2"/>
<feature type="chain" id="PRO_5038882382" evidence="1">
    <location>
        <begin position="20"/>
        <end position="175"/>
    </location>
</feature>
<dbReference type="AlphaFoldDB" id="A0A4V1Z2T7"/>
<dbReference type="Proteomes" id="UP000291189">
    <property type="component" value="Unassembled WGS sequence"/>
</dbReference>
<dbReference type="RefSeq" id="WP_129984829.1">
    <property type="nucleotide sequence ID" value="NZ_SDPU01000001.1"/>
</dbReference>
<feature type="domain" description="DUF305" evidence="2">
    <location>
        <begin position="30"/>
        <end position="172"/>
    </location>
</feature>